<evidence type="ECO:0000256" key="5">
    <source>
        <dbReference type="ARBA" id="ARBA00022833"/>
    </source>
</evidence>
<evidence type="ECO:0000256" key="1">
    <source>
        <dbReference type="ARBA" id="ARBA00001947"/>
    </source>
</evidence>
<dbReference type="Proteomes" id="UP000323067">
    <property type="component" value="Chromosome v"/>
</dbReference>
<keyword evidence="6" id="KW-0482">Metalloprotease</keyword>
<dbReference type="EMBL" id="CP023325">
    <property type="protein sequence ID" value="ATY64816.1"/>
    <property type="molecule type" value="Genomic_DNA"/>
</dbReference>
<dbReference type="OrthoDB" id="3626597at2759"/>
<dbReference type="InterPro" id="IPR000834">
    <property type="entry name" value="Peptidase_M14"/>
</dbReference>
<evidence type="ECO:0000256" key="6">
    <source>
        <dbReference type="ARBA" id="ARBA00023049"/>
    </source>
</evidence>
<keyword evidence="10" id="KW-0121">Carboxypeptidase</keyword>
<dbReference type="SMART" id="SM00631">
    <property type="entry name" value="Zn_pept"/>
    <property type="match status" value="1"/>
</dbReference>
<feature type="signal peptide" evidence="8">
    <location>
        <begin position="1"/>
        <end position="28"/>
    </location>
</feature>
<evidence type="ECO:0000259" key="9">
    <source>
        <dbReference type="PROSITE" id="PS52035"/>
    </source>
</evidence>
<dbReference type="GO" id="GO:0004181">
    <property type="term" value="F:metallocarboxypeptidase activity"/>
    <property type="evidence" value="ECO:0007669"/>
    <property type="project" value="InterPro"/>
</dbReference>
<dbReference type="SUPFAM" id="SSF53187">
    <property type="entry name" value="Zn-dependent exopeptidases"/>
    <property type="match status" value="1"/>
</dbReference>
<dbReference type="Gene3D" id="3.40.630.10">
    <property type="entry name" value="Zn peptidases"/>
    <property type="match status" value="1"/>
</dbReference>
<keyword evidence="4" id="KW-0378">Hydrolase</keyword>
<comment type="similarity">
    <text evidence="2 7">Belongs to the peptidase M14 family.</text>
</comment>
<evidence type="ECO:0000256" key="8">
    <source>
        <dbReference type="SAM" id="SignalP"/>
    </source>
</evidence>
<feature type="domain" description="Peptidase M14" evidence="9">
    <location>
        <begin position="84"/>
        <end position="450"/>
    </location>
</feature>
<evidence type="ECO:0000256" key="4">
    <source>
        <dbReference type="ARBA" id="ARBA00022801"/>
    </source>
</evidence>
<reference evidence="10 11" key="1">
    <citation type="journal article" date="2017" name="BMC Genomics">
        <title>Chromosome level assembly and secondary metabolite potential of the parasitic fungus Cordyceps militaris.</title>
        <authorList>
            <person name="Kramer G.J."/>
            <person name="Nodwell J.R."/>
        </authorList>
    </citation>
    <scope>NUCLEOTIDE SEQUENCE [LARGE SCALE GENOMIC DNA]</scope>
    <source>
        <strain evidence="10 11">ATCC 34164</strain>
    </source>
</reference>
<gene>
    <name evidence="10" type="ORF">A9K55_005180</name>
</gene>
<sequence>MKPQSMLPVAAALFLAAHGCLLPEEIEAERHLAWHGKYPDALLRLRQRQAVAKDTGMPVGTGDRFAHGTVAPRGLATADRDMRTLLTPAEVTSGLRALARHYRDVRFFDAPHPTHENRTVSGIVIGGGAAAAAPRVYLEAGIHARERGGPDHMLYFLADLLHARETGAGVRYGARTYTPEQVRAALSAGIVSMPMVNPDGVAYDQKTGSCWRKNRNDGSATLTPAGAVGVGVDLNRNFDALWDYHKYFDPAIPPPASTMPASESFRGTAPFSEPESRNAAWIAQQHPSLTWFLDLHSIAGDVLYAWGDDNPQTTDPSQSFTNPAWDGKRGVIGDGPTGAVYKEYMEAADLQAQRDTAAAMAAAMNAAGDGTTVHFVPLEEASLYATSGGSTDWFLGRYYGHTCGSNRINGLAIEFGSDSGLDCPFYPTNPQFHNSMRQVAAGLMEIVLAAAGKNGEPKIWKC</sequence>
<evidence type="ECO:0000313" key="11">
    <source>
        <dbReference type="Proteomes" id="UP000323067"/>
    </source>
</evidence>
<dbReference type="PANTHER" id="PTHR11705:SF143">
    <property type="entry name" value="SLL0236 PROTEIN"/>
    <property type="match status" value="1"/>
</dbReference>
<evidence type="ECO:0000256" key="7">
    <source>
        <dbReference type="PROSITE-ProRule" id="PRU01379"/>
    </source>
</evidence>
<comment type="cofactor">
    <cofactor evidence="1">
        <name>Zn(2+)</name>
        <dbReference type="ChEBI" id="CHEBI:29105"/>
    </cofactor>
</comment>
<feature type="chain" id="PRO_5014145276" evidence="8">
    <location>
        <begin position="29"/>
        <end position="462"/>
    </location>
</feature>
<keyword evidence="3" id="KW-0645">Protease</keyword>
<dbReference type="GO" id="GO:0008270">
    <property type="term" value="F:zinc ion binding"/>
    <property type="evidence" value="ECO:0007669"/>
    <property type="project" value="InterPro"/>
</dbReference>
<protein>
    <submittedName>
        <fullName evidence="10">Zinc carboxypeptidase A 1</fullName>
    </submittedName>
</protein>
<organism evidence="10 11">
    <name type="scientific">Cordyceps militaris</name>
    <name type="common">Caterpillar fungus</name>
    <name type="synonym">Clavaria militaris</name>
    <dbReference type="NCBI Taxonomy" id="73501"/>
    <lineage>
        <taxon>Eukaryota</taxon>
        <taxon>Fungi</taxon>
        <taxon>Dikarya</taxon>
        <taxon>Ascomycota</taxon>
        <taxon>Pezizomycotina</taxon>
        <taxon>Sordariomycetes</taxon>
        <taxon>Hypocreomycetidae</taxon>
        <taxon>Hypocreales</taxon>
        <taxon>Cordycipitaceae</taxon>
        <taxon>Cordyceps</taxon>
    </lineage>
</organism>
<dbReference type="Pfam" id="PF00246">
    <property type="entry name" value="Peptidase_M14"/>
    <property type="match status" value="1"/>
</dbReference>
<dbReference type="PANTHER" id="PTHR11705">
    <property type="entry name" value="PROTEASE FAMILY M14 CARBOXYPEPTIDASE A,B"/>
    <property type="match status" value="1"/>
</dbReference>
<keyword evidence="8" id="KW-0732">Signal</keyword>
<keyword evidence="5" id="KW-0862">Zinc</keyword>
<evidence type="ECO:0000256" key="2">
    <source>
        <dbReference type="ARBA" id="ARBA00005988"/>
    </source>
</evidence>
<dbReference type="PROSITE" id="PS52035">
    <property type="entry name" value="PEPTIDASE_M14"/>
    <property type="match status" value="1"/>
</dbReference>
<accession>A0A2H4SNX8</accession>
<evidence type="ECO:0000313" key="10">
    <source>
        <dbReference type="EMBL" id="ATY64816.1"/>
    </source>
</evidence>
<dbReference type="AlphaFoldDB" id="A0A2H4SNX8"/>
<feature type="active site" description="Proton donor/acceptor" evidence="7">
    <location>
        <position position="414"/>
    </location>
</feature>
<dbReference type="VEuPathDB" id="FungiDB:CCM_08236"/>
<dbReference type="GO" id="GO:0006508">
    <property type="term" value="P:proteolysis"/>
    <property type="evidence" value="ECO:0007669"/>
    <property type="project" value="UniProtKB-KW"/>
</dbReference>
<dbReference type="VEuPathDB" id="FungiDB:A9K55_005180"/>
<evidence type="ECO:0000256" key="3">
    <source>
        <dbReference type="ARBA" id="ARBA00022670"/>
    </source>
</evidence>
<proteinExistence type="inferred from homology"/>
<name>A0A2H4SNX8_CORMI</name>